<evidence type="ECO:0000313" key="2">
    <source>
        <dbReference type="Proteomes" id="UP000272942"/>
    </source>
</evidence>
<dbReference type="Proteomes" id="UP000272942">
    <property type="component" value="Unassembled WGS sequence"/>
</dbReference>
<keyword evidence="2" id="KW-1185">Reference proteome</keyword>
<reference evidence="1 2" key="1">
    <citation type="submission" date="2018-11" db="EMBL/GenBank/DDBJ databases">
        <authorList>
            <consortium name="Pathogen Informatics"/>
        </authorList>
    </citation>
    <scope>NUCLEOTIDE SEQUENCE [LARGE SCALE GENOMIC DNA]</scope>
    <source>
        <strain evidence="1 2">Egypt</strain>
    </source>
</reference>
<proteinExistence type="predicted"/>
<protein>
    <submittedName>
        <fullName evidence="1">Uncharacterized protein</fullName>
    </submittedName>
</protein>
<name>A0A3P8H134_9TREM</name>
<accession>A0A3P8H134</accession>
<sequence length="97" mass="10509">MRGEISHWVIERSTRLAISRLELAAATTKEITEAVGGEVINEAMDETALEVQAQKEAEEAAANAENTVTSAITVSNLLISSQLIVRAREPRNLFCAV</sequence>
<dbReference type="AlphaFoldDB" id="A0A3P8H134"/>
<gene>
    <name evidence="1" type="ORF">ECPE_LOCUS8947</name>
</gene>
<organism evidence="1 2">
    <name type="scientific">Echinostoma caproni</name>
    <dbReference type="NCBI Taxonomy" id="27848"/>
    <lineage>
        <taxon>Eukaryota</taxon>
        <taxon>Metazoa</taxon>
        <taxon>Spiralia</taxon>
        <taxon>Lophotrochozoa</taxon>
        <taxon>Platyhelminthes</taxon>
        <taxon>Trematoda</taxon>
        <taxon>Digenea</taxon>
        <taxon>Plagiorchiida</taxon>
        <taxon>Echinostomata</taxon>
        <taxon>Echinostomatoidea</taxon>
        <taxon>Echinostomatidae</taxon>
        <taxon>Echinostoma</taxon>
    </lineage>
</organism>
<evidence type="ECO:0000313" key="1">
    <source>
        <dbReference type="EMBL" id="VDP84470.1"/>
    </source>
</evidence>
<dbReference type="EMBL" id="UZAN01046684">
    <property type="protein sequence ID" value="VDP84470.1"/>
    <property type="molecule type" value="Genomic_DNA"/>
</dbReference>